<dbReference type="AlphaFoldDB" id="A0A0M0HYD1"/>
<keyword evidence="1" id="KW-0808">Transferase</keyword>
<evidence type="ECO:0000313" key="1">
    <source>
        <dbReference type="EMBL" id="KOO06643.1"/>
    </source>
</evidence>
<dbReference type="InterPro" id="IPR047700">
    <property type="entry name" value="NrtS-like"/>
</dbReference>
<evidence type="ECO:0000313" key="2">
    <source>
        <dbReference type="Proteomes" id="UP000037530"/>
    </source>
</evidence>
<proteinExistence type="predicted"/>
<keyword evidence="1" id="KW-0418">Kinase</keyword>
<keyword evidence="1" id="KW-0670">Pyruvate</keyword>
<dbReference type="RefSeq" id="WP_053409982.1">
    <property type="nucleotide sequence ID" value="NZ_DAIPHI010000090.1"/>
</dbReference>
<sequence length="86" mass="9228">MQDPITLKDIITTARTPSILKRSVKVALVVGTILMAINHGDALLMGEVEPARIGKILLTYLVPFCVSTQASVLATLNAQKTQQPSL</sequence>
<dbReference type="NCBIfam" id="NF038050">
    <property type="entry name" value="NrtS"/>
    <property type="match status" value="1"/>
</dbReference>
<gene>
    <name evidence="1" type="ORF">AKJ31_15310</name>
</gene>
<protein>
    <submittedName>
        <fullName evidence="1">Phosphoenolpyruvate protein kinase</fullName>
    </submittedName>
</protein>
<dbReference type="EMBL" id="LHPI01000016">
    <property type="protein sequence ID" value="KOO06643.1"/>
    <property type="molecule type" value="Genomic_DNA"/>
</dbReference>
<organism evidence="1 2">
    <name type="scientific">Vibrio hepatarius</name>
    <dbReference type="NCBI Taxonomy" id="171383"/>
    <lineage>
        <taxon>Bacteria</taxon>
        <taxon>Pseudomonadati</taxon>
        <taxon>Pseudomonadota</taxon>
        <taxon>Gammaproteobacteria</taxon>
        <taxon>Vibrionales</taxon>
        <taxon>Vibrionaceae</taxon>
        <taxon>Vibrio</taxon>
        <taxon>Vibrio oreintalis group</taxon>
    </lineage>
</organism>
<dbReference type="OrthoDB" id="282896at2"/>
<reference evidence="2" key="1">
    <citation type="submission" date="2015-08" db="EMBL/GenBank/DDBJ databases">
        <title>Vibrio galatheae sp. nov., a novel member of the Vibrionaceae family isolated from the Solomon Islands.</title>
        <authorList>
            <person name="Giubergia S."/>
            <person name="Machado H."/>
            <person name="Mateiu R.V."/>
            <person name="Gram L."/>
        </authorList>
    </citation>
    <scope>NUCLEOTIDE SEQUENCE [LARGE SCALE GENOMIC DNA]</scope>
    <source>
        <strain evidence="2">DSM 19134</strain>
    </source>
</reference>
<keyword evidence="2" id="KW-1185">Reference proteome</keyword>
<comment type="caution">
    <text evidence="1">The sequence shown here is derived from an EMBL/GenBank/DDBJ whole genome shotgun (WGS) entry which is preliminary data.</text>
</comment>
<accession>A0A0M0HYD1</accession>
<dbReference type="GO" id="GO:0016301">
    <property type="term" value="F:kinase activity"/>
    <property type="evidence" value="ECO:0007669"/>
    <property type="project" value="UniProtKB-KW"/>
</dbReference>
<dbReference type="PATRIC" id="fig|171383.3.peg.3134"/>
<dbReference type="STRING" id="171383.AKJ31_15310"/>
<name>A0A0M0HYD1_9VIBR</name>
<dbReference type="Proteomes" id="UP000037530">
    <property type="component" value="Unassembled WGS sequence"/>
</dbReference>